<dbReference type="PANTHER" id="PTHR21583">
    <property type="entry name" value="ELYS PROTEIN"/>
    <property type="match status" value="1"/>
</dbReference>
<evidence type="ECO:0000256" key="3">
    <source>
        <dbReference type="SAM" id="MobiDB-lite"/>
    </source>
</evidence>
<dbReference type="Pfam" id="PF13934">
    <property type="entry name" value="ELYS"/>
    <property type="match status" value="1"/>
</dbReference>
<evidence type="ECO:0000256" key="2">
    <source>
        <dbReference type="ARBA" id="ARBA00023242"/>
    </source>
</evidence>
<evidence type="ECO:0000256" key="1">
    <source>
        <dbReference type="ARBA" id="ARBA00004123"/>
    </source>
</evidence>
<proteinExistence type="predicted"/>
<comment type="caution">
    <text evidence="5">The sequence shown here is derived from an EMBL/GenBank/DDBJ whole genome shotgun (WGS) entry which is preliminary data.</text>
</comment>
<evidence type="ECO:0000313" key="5">
    <source>
        <dbReference type="EMBL" id="CAG5102732.1"/>
    </source>
</evidence>
<dbReference type="InterPro" id="IPR025151">
    <property type="entry name" value="ELYS_dom"/>
</dbReference>
<reference evidence="5" key="1">
    <citation type="submission" date="2021-04" db="EMBL/GenBank/DDBJ databases">
        <authorList>
            <person name="Chebbi M.A.C M."/>
        </authorList>
    </citation>
    <scope>NUCLEOTIDE SEQUENCE</scope>
</reference>
<name>A0A8J2HNR9_COTCN</name>
<sequence>MEELEETFCEIRRTIQLQNLNWHTFKFHDFDSKSVESCRLSNPHLSGGFLDNVNYAWLSCGSKLIIFNAKTGISISYKTFRERISCVSPFPSQSGQLPLLLVGLDNRANKLKESSGTICVFDCISSQILRSIRMPAGVEKLCVINGGSEWEKINENRVDYRFLKNHGLACVALRNLDYFMIDLRRNRWESNQYLTSSESNTSEIHLIDDEESQYKYKSEEHAVLNLINDDIKQRISLNHKEFELSKLFQDSFTSVILYSEKTGCVIAGCLGRILIWQTNCISWISPLVDEEMTITHITLLEPADDPRPFYYLWVSYENKSRQSPPILKMYAILFKKKCLTESAYSYLKMEAEPSLKFELKLQTIDRVINLIPILRVSNSEQSESIEKSGENSLLLISVEGKIILFDLNQWYKEQMPRSVGECHNVNSILTIYQTKSQVPPEHIINCAYIPSTLKEFSWTQLTSPEEFYYPYSLSLDWIELSSKQITFWMTRGLQAHLLRKIATSGSTIMSQPSKIFNRCVTAGLIPSSPENSFINDIDGQRDSLLTLCLEQRSTLFLVKCSKEWYDNDSTYMYSAFVRWSIQRASDIKLTAHQLCYSLFDQSGHSIGEAEIKILRFLSQQMECLCNVVEHLPKTEDIKQQCQAFYRISMYLEILLWFYDVGLLPEVQNMEGEILTDSFNLRIPYPVAKLSCIYNEKRERYYQETKTNEGNKEILFIDELISRECPALRLQWEQERSETYNGDKYPPPSLQSLIRSCLIDCYHPDSNEIENKHQIIIYLLMDLVMLLHNTYSSVGQLIKYPSAFKLSPSLIKLTHALWFLDHEDYQGFLDIMIGQLVLDSDIKNWHHEFILRTLLQCNQNKIASIYIRIRKPPLPSIDDQGTFVTLSIEHGLVQSIFHKKCLYHNKLLIKFFRACQLYGKLDDILHLILNTEEEKFFMQFLEQQKYEETQLLYYLQRCRYIEANNILQSDQSLSCMKKKKKMPVFFTTFQALNTTLPEITQRIIDNFIKSNKRNNLRSSLPRPMSYVNNSILKRETYETAVENVNDIFFCKNLSRIPFLSAPCLSLETIDKITDSNCVRFAKNVQLYREKRSLNQIITSEDFQNDGELKKRCKKITASSNGTDNNSTGMISLFPIWDTPLIKRKHQIMNTTNTPCETPQSILKIRQMIQNSSSSSGSLSSLKKNKISDKEKKRRQIRFNIYQSMINGSIDESLDNSKKSSQNQVDTLNDTLLIENDINIMPEHELCGESEGMYPNLNNSTKSLYEESILTNTSLYDFDSTDFGSKPHLNRKDFSESCQTPFQTSVNHSLKSNEDLNVSNYDSVEKTHNLRPFSPSTSIYASTVLSPSSSFDVTSIDTPVKDDKHYQKILSPITVPSKSIMVNNSNINKNSKNENDTSDNLILLVDYNKTKTDIEEINTNDVYKNTVTSSTSHELNNSTNHEFKLEKSIKDKAAKNAVEIDSKIDKVNPNINNYVGYLSSLNNCNDELNPTFHTIEINNSREIIADCYENFNVTDDESDKSLENDAINIRKTDNKKLMSFTNSSEISKITFAGSISITDDETDQSIEPTQLTKDINMSQFIPSGQFQQSLDFDNIEIIHNGANKLLDLELLPGKCENSNDSNETSQFRCKENSTHCRVTRSHRASSVIPIIEKFTNEVPDNAKVKKVKDFTKQESSLVIVTSTSSLECFKSKDLSSTKKGRSRRSRSLTKDVVTNIKDSSKLLNNSIELTVRRSTRHSASEQKKLISSEKKTDLLLTPQISELEEESNGQFNKIKKKTKNTKGVTVIKNSEITKKRFPTPSDNDCDQAFEYIKTRRTSISNNTAQDKLIEKLVSDNQPLELSGSKKSSNPSIKHKTQLRPSETTEFFKISEENQSEYVPLAKRTRSASMSKENTEERLSKRRCSDLSKKKNAEENSVTSQKPDNVSNDKNKNTNRTENSTKSTTRRKRSTSDEMINKPIKIQDIKDNCENSFDIIKSYVTSITPIPEENEIMDGLEKQTTVTRRSRQRRAMSVDLTPTASKRQSREFSQNTIFENSEKEKEFDTYTENDSIAKNLRRSKRAKSETKELKQTSVLDRLKQTSKRNNTKKNCND</sequence>
<feature type="compositionally biased region" description="Polar residues" evidence="3">
    <location>
        <begin position="1912"/>
        <end position="1923"/>
    </location>
</feature>
<organism evidence="5 6">
    <name type="scientific">Cotesia congregata</name>
    <name type="common">Parasitoid wasp</name>
    <name type="synonym">Apanteles congregatus</name>
    <dbReference type="NCBI Taxonomy" id="51543"/>
    <lineage>
        <taxon>Eukaryota</taxon>
        <taxon>Metazoa</taxon>
        <taxon>Ecdysozoa</taxon>
        <taxon>Arthropoda</taxon>
        <taxon>Hexapoda</taxon>
        <taxon>Insecta</taxon>
        <taxon>Pterygota</taxon>
        <taxon>Neoptera</taxon>
        <taxon>Endopterygota</taxon>
        <taxon>Hymenoptera</taxon>
        <taxon>Apocrita</taxon>
        <taxon>Ichneumonoidea</taxon>
        <taxon>Braconidae</taxon>
        <taxon>Microgastrinae</taxon>
        <taxon>Cotesia</taxon>
    </lineage>
</organism>
<feature type="compositionally biased region" description="Basic and acidic residues" evidence="3">
    <location>
        <begin position="1947"/>
        <end position="1956"/>
    </location>
</feature>
<feature type="compositionally biased region" description="Low complexity" evidence="3">
    <location>
        <begin position="1170"/>
        <end position="1180"/>
    </location>
</feature>
<keyword evidence="6" id="KW-1185">Reference proteome</keyword>
<dbReference type="PANTHER" id="PTHR21583:SF8">
    <property type="entry name" value="PROTEIN ELYS"/>
    <property type="match status" value="1"/>
</dbReference>
<feature type="compositionally biased region" description="Polar residues" evidence="3">
    <location>
        <begin position="1837"/>
        <end position="1849"/>
    </location>
</feature>
<evidence type="ECO:0000259" key="4">
    <source>
        <dbReference type="Pfam" id="PF13934"/>
    </source>
</evidence>
<keyword evidence="2" id="KW-0539">Nucleus</keyword>
<gene>
    <name evidence="5" type="ORF">HICCMSTLAB_LOCUS11156</name>
</gene>
<dbReference type="GO" id="GO:0005634">
    <property type="term" value="C:nucleus"/>
    <property type="evidence" value="ECO:0007669"/>
    <property type="project" value="UniProtKB-SubCell"/>
</dbReference>
<feature type="region of interest" description="Disordered" evidence="3">
    <location>
        <begin position="1837"/>
        <end position="1956"/>
    </location>
</feature>
<feature type="region of interest" description="Disordered" evidence="3">
    <location>
        <begin position="1997"/>
        <end position="2090"/>
    </location>
</feature>
<comment type="subcellular location">
    <subcellularLocation>
        <location evidence="1">Nucleus</location>
    </subcellularLocation>
</comment>
<feature type="region of interest" description="Disordered" evidence="3">
    <location>
        <begin position="1169"/>
        <end position="1191"/>
    </location>
</feature>
<dbReference type="Proteomes" id="UP000786811">
    <property type="component" value="Unassembled WGS sequence"/>
</dbReference>
<feature type="compositionally biased region" description="Basic and acidic residues" evidence="3">
    <location>
        <begin position="1890"/>
        <end position="1911"/>
    </location>
</feature>
<feature type="domain" description="ELYS-like" evidence="4">
    <location>
        <begin position="714"/>
        <end position="942"/>
    </location>
</feature>
<accession>A0A8J2HNR9</accession>
<dbReference type="EMBL" id="CAJNRD030001123">
    <property type="protein sequence ID" value="CAG5102732.1"/>
    <property type="molecule type" value="Genomic_DNA"/>
</dbReference>
<dbReference type="OrthoDB" id="6513151at2759"/>
<dbReference type="InterPro" id="IPR052620">
    <property type="entry name" value="ELYS/MEL-28_NucAsmblyFactor"/>
</dbReference>
<protein>
    <submittedName>
        <fullName evidence="5">Similar to ahctf1: Protein ELYS (Xenopus laevis)</fullName>
    </submittedName>
</protein>
<evidence type="ECO:0000313" key="6">
    <source>
        <dbReference type="Proteomes" id="UP000786811"/>
    </source>
</evidence>
<feature type="compositionally biased region" description="Low complexity" evidence="3">
    <location>
        <begin position="1931"/>
        <end position="1940"/>
    </location>
</feature>
<feature type="compositionally biased region" description="Polar residues" evidence="3">
    <location>
        <begin position="2013"/>
        <end position="2032"/>
    </location>
</feature>